<dbReference type="AlphaFoldDB" id="A0A8T3AVT2"/>
<reference evidence="1" key="1">
    <citation type="journal article" date="2022" name="Front. Genet.">
        <title>Chromosome-Scale Assembly of the Dendrobium nobile Genome Provides Insights Into the Molecular Mechanism of the Biosynthesis of the Medicinal Active Ingredient of Dendrobium.</title>
        <authorList>
            <person name="Xu Q."/>
            <person name="Niu S.-C."/>
            <person name="Li K.-L."/>
            <person name="Zheng P.-J."/>
            <person name="Zhang X.-J."/>
            <person name="Jia Y."/>
            <person name="Liu Y."/>
            <person name="Niu Y.-X."/>
            <person name="Yu L.-H."/>
            <person name="Chen D.-F."/>
            <person name="Zhang G.-Q."/>
        </authorList>
    </citation>
    <scope>NUCLEOTIDE SEQUENCE</scope>
    <source>
        <tissue evidence="1">Leaf</tissue>
    </source>
</reference>
<evidence type="ECO:0000313" key="1">
    <source>
        <dbReference type="EMBL" id="KAI0500174.1"/>
    </source>
</evidence>
<organism evidence="1 2">
    <name type="scientific">Dendrobium nobile</name>
    <name type="common">Orchid</name>
    <dbReference type="NCBI Taxonomy" id="94219"/>
    <lineage>
        <taxon>Eukaryota</taxon>
        <taxon>Viridiplantae</taxon>
        <taxon>Streptophyta</taxon>
        <taxon>Embryophyta</taxon>
        <taxon>Tracheophyta</taxon>
        <taxon>Spermatophyta</taxon>
        <taxon>Magnoliopsida</taxon>
        <taxon>Liliopsida</taxon>
        <taxon>Asparagales</taxon>
        <taxon>Orchidaceae</taxon>
        <taxon>Epidendroideae</taxon>
        <taxon>Malaxideae</taxon>
        <taxon>Dendrobiinae</taxon>
        <taxon>Dendrobium</taxon>
    </lineage>
</organism>
<dbReference type="EMBL" id="JAGYWB010000013">
    <property type="protein sequence ID" value="KAI0500174.1"/>
    <property type="molecule type" value="Genomic_DNA"/>
</dbReference>
<dbReference type="Proteomes" id="UP000829196">
    <property type="component" value="Unassembled WGS sequence"/>
</dbReference>
<protein>
    <submittedName>
        <fullName evidence="1">Uncharacterized protein</fullName>
    </submittedName>
</protein>
<accession>A0A8T3AVT2</accession>
<name>A0A8T3AVT2_DENNO</name>
<sequence>MNIFDGNKWVLPCITSSYCERNQIRWKKNLYPMLWLLATIQKILDDYIGEGMREGFILHSKRWRHGKIIRCGVCTIRTNTGYLAVPSGIECRYLAGYSACADGYPRPHSAPNNLSETWLYSPIKQ</sequence>
<keyword evidence="2" id="KW-1185">Reference proteome</keyword>
<comment type="caution">
    <text evidence="1">The sequence shown here is derived from an EMBL/GenBank/DDBJ whole genome shotgun (WGS) entry which is preliminary data.</text>
</comment>
<proteinExistence type="predicted"/>
<gene>
    <name evidence="1" type="ORF">KFK09_018383</name>
</gene>
<evidence type="ECO:0000313" key="2">
    <source>
        <dbReference type="Proteomes" id="UP000829196"/>
    </source>
</evidence>